<comment type="similarity">
    <text evidence="9">Belongs to the GSP H family.</text>
</comment>
<dbReference type="SUPFAM" id="SSF54523">
    <property type="entry name" value="Pili subunits"/>
    <property type="match status" value="1"/>
</dbReference>
<dbReference type="EMBL" id="CAKLPX010000003">
    <property type="protein sequence ID" value="CAH0992493.1"/>
    <property type="molecule type" value="Genomic_DNA"/>
</dbReference>
<evidence type="ECO:0000256" key="4">
    <source>
        <dbReference type="ARBA" id="ARBA00022481"/>
    </source>
</evidence>
<evidence type="ECO:0000256" key="1">
    <source>
        <dbReference type="ARBA" id="ARBA00004377"/>
    </source>
</evidence>
<evidence type="ECO:0000256" key="11">
    <source>
        <dbReference type="SAM" id="Phobius"/>
    </source>
</evidence>
<evidence type="ECO:0000313" key="14">
    <source>
        <dbReference type="Proteomes" id="UP000838100"/>
    </source>
</evidence>
<accession>A0ABN8EJ71</accession>
<evidence type="ECO:0000256" key="9">
    <source>
        <dbReference type="ARBA" id="ARBA00025772"/>
    </source>
</evidence>
<evidence type="ECO:0000256" key="5">
    <source>
        <dbReference type="ARBA" id="ARBA00022519"/>
    </source>
</evidence>
<keyword evidence="7 11" id="KW-1133">Transmembrane helix</keyword>
<feature type="domain" description="General secretion pathway GspH" evidence="12">
    <location>
        <begin position="45"/>
        <end position="177"/>
    </location>
</feature>
<proteinExistence type="inferred from homology"/>
<keyword evidence="4" id="KW-0488">Methylation</keyword>
<keyword evidence="6 11" id="KW-0812">Transmembrane</keyword>
<dbReference type="Pfam" id="PF12019">
    <property type="entry name" value="GspH"/>
    <property type="match status" value="1"/>
</dbReference>
<comment type="subcellular location">
    <subcellularLocation>
        <location evidence="1">Cell inner membrane</location>
        <topology evidence="1">Single-pass membrane protein</topology>
    </subcellularLocation>
</comment>
<evidence type="ECO:0000256" key="8">
    <source>
        <dbReference type="ARBA" id="ARBA00023136"/>
    </source>
</evidence>
<evidence type="ECO:0000259" key="12">
    <source>
        <dbReference type="Pfam" id="PF12019"/>
    </source>
</evidence>
<evidence type="ECO:0000256" key="10">
    <source>
        <dbReference type="ARBA" id="ARBA00030775"/>
    </source>
</evidence>
<protein>
    <recommendedName>
        <fullName evidence="2">Type II secretion system protein H</fullName>
    </recommendedName>
    <alternativeName>
        <fullName evidence="10">General secretion pathway protein H</fullName>
    </alternativeName>
</protein>
<gene>
    <name evidence="13" type="ORF">SIN8267_02619</name>
</gene>
<keyword evidence="5" id="KW-0997">Cell inner membrane</keyword>
<dbReference type="PRINTS" id="PR00885">
    <property type="entry name" value="BCTERIALGSPH"/>
</dbReference>
<dbReference type="InterPro" id="IPR012902">
    <property type="entry name" value="N_methyl_site"/>
</dbReference>
<keyword evidence="3" id="KW-1003">Cell membrane</keyword>
<evidence type="ECO:0000256" key="2">
    <source>
        <dbReference type="ARBA" id="ARBA00021549"/>
    </source>
</evidence>
<sequence length="190" mass="21416">MNSRGQQAGFTLLELLLVVVVVAIASGLVMSTIPTGITPQQHMSQTRELASYLRFQREEAVMTSRTLGLQLYRQEVEDEGERYIGRWLIYDADATESDAAWLPSDRIDELTIEPGYRLELLLDEQPIALSEEDSQQPVAPEPQLYFLSSGELNDFQMRLCRQPNQPICHTITGNFLGKITLVEEGDDALE</sequence>
<keyword evidence="14" id="KW-1185">Reference proteome</keyword>
<dbReference type="InterPro" id="IPR022346">
    <property type="entry name" value="T2SS_GspH"/>
</dbReference>
<evidence type="ECO:0000256" key="3">
    <source>
        <dbReference type="ARBA" id="ARBA00022475"/>
    </source>
</evidence>
<feature type="transmembrane region" description="Helical" evidence="11">
    <location>
        <begin position="12"/>
        <end position="33"/>
    </location>
</feature>
<dbReference type="Gene3D" id="3.55.40.10">
    <property type="entry name" value="minor pseudopilin epsh domain"/>
    <property type="match status" value="1"/>
</dbReference>
<dbReference type="NCBIfam" id="TIGR02532">
    <property type="entry name" value="IV_pilin_GFxxxE"/>
    <property type="match status" value="1"/>
</dbReference>
<dbReference type="InterPro" id="IPR045584">
    <property type="entry name" value="Pilin-like"/>
</dbReference>
<comment type="caution">
    <text evidence="13">The sequence shown here is derived from an EMBL/GenBank/DDBJ whole genome shotgun (WGS) entry which is preliminary data.</text>
</comment>
<dbReference type="RefSeq" id="WP_237445177.1">
    <property type="nucleotide sequence ID" value="NZ_CAKLPX010000003.1"/>
</dbReference>
<dbReference type="PROSITE" id="PS00409">
    <property type="entry name" value="PROKAR_NTER_METHYL"/>
    <property type="match status" value="1"/>
</dbReference>
<dbReference type="Pfam" id="PF07963">
    <property type="entry name" value="N_methyl"/>
    <property type="match status" value="1"/>
</dbReference>
<organism evidence="13 14">
    <name type="scientific">Sinobacterium norvegicum</name>
    <dbReference type="NCBI Taxonomy" id="1641715"/>
    <lineage>
        <taxon>Bacteria</taxon>
        <taxon>Pseudomonadati</taxon>
        <taxon>Pseudomonadota</taxon>
        <taxon>Gammaproteobacteria</taxon>
        <taxon>Cellvibrionales</taxon>
        <taxon>Spongiibacteraceae</taxon>
        <taxon>Sinobacterium</taxon>
    </lineage>
</organism>
<evidence type="ECO:0000256" key="6">
    <source>
        <dbReference type="ARBA" id="ARBA00022692"/>
    </source>
</evidence>
<keyword evidence="8 11" id="KW-0472">Membrane</keyword>
<reference evidence="13" key="1">
    <citation type="submission" date="2021-12" db="EMBL/GenBank/DDBJ databases">
        <authorList>
            <person name="Rodrigo-Torres L."/>
            <person name="Arahal R. D."/>
            <person name="Lucena T."/>
        </authorList>
    </citation>
    <scope>NUCLEOTIDE SEQUENCE</scope>
    <source>
        <strain evidence="13">CECT 8267</strain>
    </source>
</reference>
<name>A0ABN8EJ71_9GAMM</name>
<dbReference type="Proteomes" id="UP000838100">
    <property type="component" value="Unassembled WGS sequence"/>
</dbReference>
<evidence type="ECO:0000256" key="7">
    <source>
        <dbReference type="ARBA" id="ARBA00022989"/>
    </source>
</evidence>
<dbReference type="InterPro" id="IPR002416">
    <property type="entry name" value="T2SS_protein-GspH"/>
</dbReference>
<evidence type="ECO:0000313" key="13">
    <source>
        <dbReference type="EMBL" id="CAH0992493.1"/>
    </source>
</evidence>